<keyword evidence="7 10" id="KW-0249">Electron transport</keyword>
<dbReference type="AlphaFoldDB" id="A0A931AW89"/>
<evidence type="ECO:0000256" key="3">
    <source>
        <dbReference type="ARBA" id="ARBA00022630"/>
    </source>
</evidence>
<evidence type="ECO:0000256" key="10">
    <source>
        <dbReference type="HAMAP-Rule" id="MF_00462"/>
    </source>
</evidence>
<keyword evidence="10" id="KW-1003">Cell membrane</keyword>
<evidence type="ECO:0000256" key="1">
    <source>
        <dbReference type="ARBA" id="ARBA00022448"/>
    </source>
</evidence>
<reference evidence="11" key="1">
    <citation type="submission" date="2020-11" db="EMBL/GenBank/DDBJ databases">
        <title>Halonatronomonas betainensis gen. nov., sp. nov. a novel haloalkaliphilic representative of the family Halanaerobiacae capable of betaine degradation.</title>
        <authorList>
            <person name="Boltyanskaya Y."/>
            <person name="Kevbrin V."/>
            <person name="Detkova E."/>
            <person name="Grouzdev D.S."/>
            <person name="Koziaeva V."/>
            <person name="Zhilina T."/>
        </authorList>
    </citation>
    <scope>NUCLEOTIDE SEQUENCE</scope>
    <source>
        <strain evidence="11">Z-7014</strain>
    </source>
</reference>
<dbReference type="EMBL" id="JADPIE010000001">
    <property type="protein sequence ID" value="MBF8435953.1"/>
    <property type="molecule type" value="Genomic_DNA"/>
</dbReference>
<evidence type="ECO:0000256" key="7">
    <source>
        <dbReference type="ARBA" id="ARBA00022982"/>
    </source>
</evidence>
<evidence type="ECO:0000256" key="5">
    <source>
        <dbReference type="ARBA" id="ARBA00022692"/>
    </source>
</evidence>
<evidence type="ECO:0000313" key="12">
    <source>
        <dbReference type="Proteomes" id="UP000621436"/>
    </source>
</evidence>
<evidence type="ECO:0000313" key="11">
    <source>
        <dbReference type="EMBL" id="MBF8435953.1"/>
    </source>
</evidence>
<feature type="modified residue" description="FMN phosphoryl threonine" evidence="10">
    <location>
        <position position="152"/>
    </location>
</feature>
<evidence type="ECO:0000256" key="6">
    <source>
        <dbReference type="ARBA" id="ARBA00022967"/>
    </source>
</evidence>
<dbReference type="Proteomes" id="UP000621436">
    <property type="component" value="Unassembled WGS sequence"/>
</dbReference>
<feature type="transmembrane region" description="Helical" evidence="10">
    <location>
        <begin position="126"/>
        <end position="145"/>
    </location>
</feature>
<comment type="function">
    <text evidence="10">Part of a membrane-bound complex that couples electron transfer with translocation of ions across the membrane.</text>
</comment>
<feature type="transmembrane region" description="Helical" evidence="10">
    <location>
        <begin position="223"/>
        <end position="240"/>
    </location>
</feature>
<comment type="subcellular location">
    <subcellularLocation>
        <location evidence="10">Cell membrane</location>
        <topology evidence="10">Multi-pass membrane protein</topology>
    </subcellularLocation>
</comment>
<keyword evidence="3 10" id="KW-0285">Flavoprotein</keyword>
<keyword evidence="6 10" id="KW-1278">Translocase</keyword>
<comment type="subunit">
    <text evidence="10">The complex is composed of six subunits: RnfA, RnfB, RnfC, RnfD, RnfE and RnfG.</text>
</comment>
<organism evidence="11 12">
    <name type="scientific">Halonatronomonas betaini</name>
    <dbReference type="NCBI Taxonomy" id="2778430"/>
    <lineage>
        <taxon>Bacteria</taxon>
        <taxon>Bacillati</taxon>
        <taxon>Bacillota</taxon>
        <taxon>Clostridia</taxon>
        <taxon>Halanaerobiales</taxon>
        <taxon>Halarsenatibacteraceae</taxon>
        <taxon>Halonatronomonas</taxon>
    </lineage>
</organism>
<keyword evidence="12" id="KW-1185">Reference proteome</keyword>
<comment type="caution">
    <text evidence="11">The sequence shown here is derived from an EMBL/GenBank/DDBJ whole genome shotgun (WGS) entry which is preliminary data.</text>
</comment>
<comment type="cofactor">
    <cofactor evidence="10">
        <name>FMN</name>
        <dbReference type="ChEBI" id="CHEBI:58210"/>
    </cofactor>
</comment>
<dbReference type="RefSeq" id="WP_270452686.1">
    <property type="nucleotide sequence ID" value="NZ_JADPIE010000001.1"/>
</dbReference>
<keyword evidence="1 10" id="KW-0813">Transport</keyword>
<dbReference type="HAMAP" id="MF_00462">
    <property type="entry name" value="RsxD_RnfD"/>
    <property type="match status" value="1"/>
</dbReference>
<feature type="transmembrane region" description="Helical" evidence="10">
    <location>
        <begin position="252"/>
        <end position="270"/>
    </location>
</feature>
<protein>
    <recommendedName>
        <fullName evidence="10">Ion-translocating oxidoreductase complex subunit D</fullName>
        <ecNumber evidence="10">7.-.-.-</ecNumber>
    </recommendedName>
    <alternativeName>
        <fullName evidence="10">Rnf electron transport complex subunit D</fullName>
    </alternativeName>
</protein>
<keyword evidence="4 10" id="KW-0288">FMN</keyword>
<evidence type="ECO:0000256" key="2">
    <source>
        <dbReference type="ARBA" id="ARBA00022553"/>
    </source>
</evidence>
<feature type="transmembrane region" description="Helical" evidence="10">
    <location>
        <begin position="165"/>
        <end position="187"/>
    </location>
</feature>
<dbReference type="PANTHER" id="PTHR30578:SF0">
    <property type="entry name" value="ION-TRANSLOCATING OXIDOREDUCTASE COMPLEX SUBUNIT D"/>
    <property type="match status" value="1"/>
</dbReference>
<feature type="transmembrane region" description="Helical" evidence="10">
    <location>
        <begin position="20"/>
        <end position="40"/>
    </location>
</feature>
<feature type="transmembrane region" description="Helical" evidence="10">
    <location>
        <begin position="71"/>
        <end position="88"/>
    </location>
</feature>
<keyword evidence="2 10" id="KW-0597">Phosphoprotein</keyword>
<dbReference type="GO" id="GO:0055085">
    <property type="term" value="P:transmembrane transport"/>
    <property type="evidence" value="ECO:0007669"/>
    <property type="project" value="InterPro"/>
</dbReference>
<dbReference type="GO" id="GO:0022900">
    <property type="term" value="P:electron transport chain"/>
    <property type="evidence" value="ECO:0007669"/>
    <property type="project" value="UniProtKB-UniRule"/>
</dbReference>
<accession>A0A931AW89</accession>
<dbReference type="NCBIfam" id="TIGR01946">
    <property type="entry name" value="rnfD"/>
    <property type="match status" value="1"/>
</dbReference>
<evidence type="ECO:0000256" key="8">
    <source>
        <dbReference type="ARBA" id="ARBA00022989"/>
    </source>
</evidence>
<keyword evidence="9 10" id="KW-0472">Membrane</keyword>
<dbReference type="PANTHER" id="PTHR30578">
    <property type="entry name" value="ELECTRON TRANSPORT COMPLEX PROTEIN RNFD"/>
    <property type="match status" value="1"/>
</dbReference>
<feature type="transmembrane region" description="Helical" evidence="10">
    <location>
        <begin position="46"/>
        <end position="64"/>
    </location>
</feature>
<dbReference type="GO" id="GO:0005886">
    <property type="term" value="C:plasma membrane"/>
    <property type="evidence" value="ECO:0007669"/>
    <property type="project" value="UniProtKB-SubCell"/>
</dbReference>
<evidence type="ECO:0000256" key="9">
    <source>
        <dbReference type="ARBA" id="ARBA00023136"/>
    </source>
</evidence>
<name>A0A931AW89_9FIRM</name>
<gene>
    <name evidence="10" type="primary">rnfD</name>
    <name evidence="11" type="ORF">I0Q91_02570</name>
</gene>
<evidence type="ECO:0000256" key="4">
    <source>
        <dbReference type="ARBA" id="ARBA00022643"/>
    </source>
</evidence>
<dbReference type="Pfam" id="PF03116">
    <property type="entry name" value="NQR2_RnfD_RnfE"/>
    <property type="match status" value="1"/>
</dbReference>
<sequence length="303" mass="32961">MQSQDLIVTSSPHVRDKSSVAEIMWSVVMALLPALLAATYIFGLRVLTVVGISIATCLLTEYIFQRIRKKRVAVFDGSAVLTGLLLAMTLPPSIPHWVVVVGAIVAIGLGKQVFGGIGHNPFNPALVGRAFITSAYPVIMTTWTFDGVTQATPLNLMLMEGEATPYWELFIGNIPGSIGETSAFFLLIGAAYLIYKNYLNWRIPAGMISTVVVLSWVFGQDPIFHLFAGSLILGAFYMATDMVTSPITKTGRWIFGIGAGAIVIIIRIWGGYPEGVTYAILLMNMTVPLLNKYTRPRSLGEVK</sequence>
<dbReference type="EC" id="7.-.-.-" evidence="10"/>
<comment type="similarity">
    <text evidence="10">Belongs to the NqrB/RnfD family.</text>
</comment>
<feature type="transmembrane region" description="Helical" evidence="10">
    <location>
        <begin position="199"/>
        <end position="217"/>
    </location>
</feature>
<keyword evidence="5 10" id="KW-0812">Transmembrane</keyword>
<dbReference type="InterPro" id="IPR004338">
    <property type="entry name" value="NqrB/RnfD"/>
</dbReference>
<proteinExistence type="inferred from homology"/>
<feature type="transmembrane region" description="Helical" evidence="10">
    <location>
        <begin position="94"/>
        <end position="114"/>
    </location>
</feature>
<keyword evidence="8 10" id="KW-1133">Transmembrane helix</keyword>
<dbReference type="InterPro" id="IPR011303">
    <property type="entry name" value="RnfD_bac"/>
</dbReference>